<organism evidence="7 8">
    <name type="scientific">Maudiozyma exigua</name>
    <name type="common">Yeast</name>
    <name type="synonym">Kazachstania exigua</name>
    <dbReference type="NCBI Taxonomy" id="34358"/>
    <lineage>
        <taxon>Eukaryota</taxon>
        <taxon>Fungi</taxon>
        <taxon>Dikarya</taxon>
        <taxon>Ascomycota</taxon>
        <taxon>Saccharomycotina</taxon>
        <taxon>Saccharomycetes</taxon>
        <taxon>Saccharomycetales</taxon>
        <taxon>Saccharomycetaceae</taxon>
        <taxon>Maudiozyma</taxon>
    </lineage>
</organism>
<evidence type="ECO:0000313" key="8">
    <source>
        <dbReference type="Proteomes" id="UP000750334"/>
    </source>
</evidence>
<dbReference type="GO" id="GO:0030154">
    <property type="term" value="P:cell differentiation"/>
    <property type="evidence" value="ECO:0007669"/>
    <property type="project" value="TreeGrafter"/>
</dbReference>
<dbReference type="FunFam" id="1.10.30.10:FF:000041">
    <property type="entry name" value="HMG box family protein"/>
    <property type="match status" value="1"/>
</dbReference>
<dbReference type="AlphaFoldDB" id="A0A9P6WD27"/>
<dbReference type="GO" id="GO:0000122">
    <property type="term" value="P:negative regulation of transcription by RNA polymerase II"/>
    <property type="evidence" value="ECO:0007669"/>
    <property type="project" value="UniProtKB-ARBA"/>
</dbReference>
<dbReference type="GO" id="GO:0001228">
    <property type="term" value="F:DNA-binding transcription activator activity, RNA polymerase II-specific"/>
    <property type="evidence" value="ECO:0007669"/>
    <property type="project" value="TreeGrafter"/>
</dbReference>
<keyword evidence="1" id="KW-0805">Transcription regulation</keyword>
<accession>A0A9P6WD27</accession>
<dbReference type="GO" id="GO:0005634">
    <property type="term" value="C:nucleus"/>
    <property type="evidence" value="ECO:0007669"/>
    <property type="project" value="UniProtKB-UniRule"/>
</dbReference>
<reference evidence="7 8" key="1">
    <citation type="submission" date="2020-11" db="EMBL/GenBank/DDBJ databases">
        <title>Kefir isolates.</title>
        <authorList>
            <person name="Marcisauskas S."/>
            <person name="Kim Y."/>
            <person name="Blasche S."/>
        </authorList>
    </citation>
    <scope>NUCLEOTIDE SEQUENCE [LARGE SCALE GENOMIC DNA]</scope>
    <source>
        <strain evidence="7 8">OG2</strain>
    </source>
</reference>
<evidence type="ECO:0000256" key="4">
    <source>
        <dbReference type="PROSITE-ProRule" id="PRU00267"/>
    </source>
</evidence>
<keyword evidence="2 4" id="KW-0238">DNA-binding</keyword>
<comment type="caution">
    <text evidence="7">The sequence shown here is derived from an EMBL/GenBank/DDBJ whole genome shotgun (WGS) entry which is preliminary data.</text>
</comment>
<dbReference type="InterPro" id="IPR009071">
    <property type="entry name" value="HMG_box_dom"/>
</dbReference>
<proteinExistence type="predicted"/>
<feature type="coiled-coil region" evidence="5">
    <location>
        <begin position="84"/>
        <end position="120"/>
    </location>
</feature>
<dbReference type="SMART" id="SM00398">
    <property type="entry name" value="HMG"/>
    <property type="match status" value="1"/>
</dbReference>
<feature type="domain" description="HMG box" evidence="6">
    <location>
        <begin position="7"/>
        <end position="80"/>
    </location>
</feature>
<keyword evidence="5" id="KW-0175">Coiled coil</keyword>
<dbReference type="PANTHER" id="PTHR10270">
    <property type="entry name" value="SOX TRANSCRIPTION FACTOR"/>
    <property type="match status" value="1"/>
</dbReference>
<sequence>MPSEPKIPRPRNAFILFRQHYHKILINEWTAKNIEIPHNSEISKLLGNKWKLISAKEKLHWDILAKQEKLNHEKKFPQYKYRPVRKQKKKFLQVQQQIQQQQQQQQAQVQQQVQQQLQQQHANVPPHSLHQSNGRVQYYQTYQQHQLAGGNGSAAAMTGIPTPIENEQKLLYSSTIPASMNFQDPQTQAQLQATNFYYQQQQQQQQSKAGNNGSNHNLLLPSIDSTKIMNQQSFIAQASATTTQPQHTMDHFYKI</sequence>
<dbReference type="Proteomes" id="UP000750334">
    <property type="component" value="Unassembled WGS sequence"/>
</dbReference>
<dbReference type="Gene3D" id="1.10.30.10">
    <property type="entry name" value="High mobility group box domain"/>
    <property type="match status" value="1"/>
</dbReference>
<evidence type="ECO:0000313" key="7">
    <source>
        <dbReference type="EMBL" id="KAG0668584.1"/>
    </source>
</evidence>
<keyword evidence="3" id="KW-0804">Transcription</keyword>
<dbReference type="PANTHER" id="PTHR10270:SF161">
    <property type="entry name" value="SEX-DETERMINING REGION Y PROTEIN"/>
    <property type="match status" value="1"/>
</dbReference>
<evidence type="ECO:0000259" key="6">
    <source>
        <dbReference type="PROSITE" id="PS50118"/>
    </source>
</evidence>
<dbReference type="InterPro" id="IPR036910">
    <property type="entry name" value="HMG_box_dom_sf"/>
</dbReference>
<dbReference type="InterPro" id="IPR050140">
    <property type="entry name" value="SRY-related_HMG-box_TF-like"/>
</dbReference>
<dbReference type="Pfam" id="PF00505">
    <property type="entry name" value="HMG_box"/>
    <property type="match status" value="1"/>
</dbReference>
<protein>
    <recommendedName>
        <fullName evidence="6">HMG box domain-containing protein</fullName>
    </recommendedName>
</protein>
<gene>
    <name evidence="7" type="ORF">C6P45_004555</name>
</gene>
<feature type="DNA-binding region" description="HMG box" evidence="4">
    <location>
        <begin position="7"/>
        <end position="80"/>
    </location>
</feature>
<dbReference type="CDD" id="cd01389">
    <property type="entry name" value="HMG-box_ROX1-like"/>
    <property type="match status" value="1"/>
</dbReference>
<evidence type="ECO:0000256" key="5">
    <source>
        <dbReference type="SAM" id="Coils"/>
    </source>
</evidence>
<keyword evidence="4" id="KW-0539">Nucleus</keyword>
<evidence type="ECO:0000256" key="1">
    <source>
        <dbReference type="ARBA" id="ARBA00023015"/>
    </source>
</evidence>
<dbReference type="PROSITE" id="PS50118">
    <property type="entry name" value="HMG_BOX_2"/>
    <property type="match status" value="1"/>
</dbReference>
<evidence type="ECO:0000256" key="2">
    <source>
        <dbReference type="ARBA" id="ARBA00023125"/>
    </source>
</evidence>
<dbReference type="OrthoDB" id="6247875at2759"/>
<keyword evidence="8" id="KW-1185">Reference proteome</keyword>
<dbReference type="EMBL" id="PUHR01000063">
    <property type="protein sequence ID" value="KAG0668584.1"/>
    <property type="molecule type" value="Genomic_DNA"/>
</dbReference>
<dbReference type="SUPFAM" id="SSF47095">
    <property type="entry name" value="HMG-box"/>
    <property type="match status" value="1"/>
</dbReference>
<dbReference type="GO" id="GO:0000978">
    <property type="term" value="F:RNA polymerase II cis-regulatory region sequence-specific DNA binding"/>
    <property type="evidence" value="ECO:0007669"/>
    <property type="project" value="TreeGrafter"/>
</dbReference>
<evidence type="ECO:0000256" key="3">
    <source>
        <dbReference type="ARBA" id="ARBA00023163"/>
    </source>
</evidence>
<name>A0A9P6WD27_MAUEX</name>